<dbReference type="InterPro" id="IPR001810">
    <property type="entry name" value="F-box_dom"/>
</dbReference>
<dbReference type="EMBL" id="BFEA01000354">
    <property type="protein sequence ID" value="GBG80708.1"/>
    <property type="molecule type" value="Genomic_DNA"/>
</dbReference>
<comment type="caution">
    <text evidence="2">The sequence shown here is derived from an EMBL/GenBank/DDBJ whole genome shotgun (WGS) entry which is preliminary data.</text>
</comment>
<dbReference type="AlphaFoldDB" id="A0A388LEI1"/>
<evidence type="ECO:0000259" key="1">
    <source>
        <dbReference type="PROSITE" id="PS50181"/>
    </source>
</evidence>
<dbReference type="InterPro" id="IPR032675">
    <property type="entry name" value="LRR_dom_sf"/>
</dbReference>
<reference evidence="2 3" key="1">
    <citation type="journal article" date="2018" name="Cell">
        <title>The Chara Genome: Secondary Complexity and Implications for Plant Terrestrialization.</title>
        <authorList>
            <person name="Nishiyama T."/>
            <person name="Sakayama H."/>
            <person name="Vries J.D."/>
            <person name="Buschmann H."/>
            <person name="Saint-Marcoux D."/>
            <person name="Ullrich K.K."/>
            <person name="Haas F.B."/>
            <person name="Vanderstraeten L."/>
            <person name="Becker D."/>
            <person name="Lang D."/>
            <person name="Vosolsobe S."/>
            <person name="Rombauts S."/>
            <person name="Wilhelmsson P.K.I."/>
            <person name="Janitza P."/>
            <person name="Kern R."/>
            <person name="Heyl A."/>
            <person name="Rumpler F."/>
            <person name="Villalobos L.I.A.C."/>
            <person name="Clay J.M."/>
            <person name="Skokan R."/>
            <person name="Toyoda A."/>
            <person name="Suzuki Y."/>
            <person name="Kagoshima H."/>
            <person name="Schijlen E."/>
            <person name="Tajeshwar N."/>
            <person name="Catarino B."/>
            <person name="Hetherington A.J."/>
            <person name="Saltykova A."/>
            <person name="Bonnot C."/>
            <person name="Breuninger H."/>
            <person name="Symeonidi A."/>
            <person name="Radhakrishnan G.V."/>
            <person name="Van Nieuwerburgh F."/>
            <person name="Deforce D."/>
            <person name="Chang C."/>
            <person name="Karol K.G."/>
            <person name="Hedrich R."/>
            <person name="Ulvskov P."/>
            <person name="Glockner G."/>
            <person name="Delwiche C.F."/>
            <person name="Petrasek J."/>
            <person name="Van de Peer Y."/>
            <person name="Friml J."/>
            <person name="Beilby M."/>
            <person name="Dolan L."/>
            <person name="Kohara Y."/>
            <person name="Sugano S."/>
            <person name="Fujiyama A."/>
            <person name="Delaux P.-M."/>
            <person name="Quint M."/>
            <person name="TheiBen G."/>
            <person name="Hagemann M."/>
            <person name="Harholt J."/>
            <person name="Dunand C."/>
            <person name="Zachgo S."/>
            <person name="Langdale J."/>
            <person name="Maumus F."/>
            <person name="Straeten D.V.D."/>
            <person name="Gould S.B."/>
            <person name="Rensing S.A."/>
        </authorList>
    </citation>
    <scope>NUCLEOTIDE SEQUENCE [LARGE SCALE GENOMIC DNA]</scope>
    <source>
        <strain evidence="2 3">S276</strain>
    </source>
</reference>
<dbReference type="PANTHER" id="PTHR32212">
    <property type="entry name" value="CYCLIN-LIKE F-BOX"/>
    <property type="match status" value="1"/>
</dbReference>
<gene>
    <name evidence="2" type="ORF">CBR_g31165</name>
</gene>
<dbReference type="SUPFAM" id="SSF81383">
    <property type="entry name" value="F-box domain"/>
    <property type="match status" value="1"/>
</dbReference>
<dbReference type="Gene3D" id="3.80.10.10">
    <property type="entry name" value="Ribonuclease Inhibitor"/>
    <property type="match status" value="1"/>
</dbReference>
<dbReference type="PROSITE" id="PS50181">
    <property type="entry name" value="FBOX"/>
    <property type="match status" value="1"/>
</dbReference>
<dbReference type="InterPro" id="IPR036047">
    <property type="entry name" value="F-box-like_dom_sf"/>
</dbReference>
<dbReference type="PANTHER" id="PTHR32212:SF248">
    <property type="entry name" value="F-BOX DOMAIN-CONTAINING PROTEIN"/>
    <property type="match status" value="1"/>
</dbReference>
<dbReference type="Proteomes" id="UP000265515">
    <property type="component" value="Unassembled WGS sequence"/>
</dbReference>
<evidence type="ECO:0000313" key="2">
    <source>
        <dbReference type="EMBL" id="GBG80708.1"/>
    </source>
</evidence>
<feature type="domain" description="F-box" evidence="1">
    <location>
        <begin position="1"/>
        <end position="47"/>
    </location>
</feature>
<dbReference type="Pfam" id="PF00646">
    <property type="entry name" value="F-box"/>
    <property type="match status" value="1"/>
</dbReference>
<keyword evidence="3" id="KW-1185">Reference proteome</keyword>
<dbReference type="SUPFAM" id="SSF52047">
    <property type="entry name" value="RNI-like"/>
    <property type="match status" value="1"/>
</dbReference>
<sequence length="482" mass="54613">MDQLPDSLILKILSSLKYAEYIVRCSVLSKRLNELVWQVPEVYFRPVPGIYKCEWGSEYGLQQAVTATVSKTKCLKRLVVKGDETDHITQYAMRTWLSHVGSTLESLEWDFRLFSPSRVYVYSVHHPMNLLAYCKRLKKCKLQFQGHGDFLTSIQLPSLLGTFKQLQVLSAPWCVEDKQSVISTWLQLLPNLERLTLQPVSGPALQHLCIEGCMPKLQELTIETEDDNELVLIDLPSLETLFVSACGSLKVRSGAKLKHLRLDVSRSMPDAVWDLSDDVQLKTLEITGRSYHWCGRETWERCRGLFTRNRRSLQTVGWETLLAKPMDDCVSRKYLDFIILAATIQPSVLSEPFPQLQNLRLLRRSSLCQSLRHRLEELQQGECSGINSSLPPAAASVSSSSSSLGLSGDKIIAFFKRQYAYCRLYRLYVEHLSIVSALVELVPMLDSMEISAACVEGEPMALLGGSEDRCSRVKLRFQLGKS</sequence>
<dbReference type="Gramene" id="GBG80708">
    <property type="protein sequence ID" value="GBG80708"/>
    <property type="gene ID" value="CBR_g31165"/>
</dbReference>
<protein>
    <recommendedName>
        <fullName evidence="1">F-box domain-containing protein</fullName>
    </recommendedName>
</protein>
<organism evidence="2 3">
    <name type="scientific">Chara braunii</name>
    <name type="common">Braun's stonewort</name>
    <dbReference type="NCBI Taxonomy" id="69332"/>
    <lineage>
        <taxon>Eukaryota</taxon>
        <taxon>Viridiplantae</taxon>
        <taxon>Streptophyta</taxon>
        <taxon>Charophyceae</taxon>
        <taxon>Charales</taxon>
        <taxon>Characeae</taxon>
        <taxon>Chara</taxon>
    </lineage>
</organism>
<name>A0A388LEI1_CHABU</name>
<accession>A0A388LEI1</accession>
<proteinExistence type="predicted"/>
<evidence type="ECO:0000313" key="3">
    <source>
        <dbReference type="Proteomes" id="UP000265515"/>
    </source>
</evidence>